<protein>
    <submittedName>
        <fullName evidence="1">Carbon monoxide dehydrogenase</fullName>
    </submittedName>
</protein>
<dbReference type="EMBL" id="SPKJ01000012">
    <property type="protein sequence ID" value="MYZ47269.1"/>
    <property type="molecule type" value="Genomic_DNA"/>
</dbReference>
<reference evidence="1" key="1">
    <citation type="submission" date="2019-03" db="EMBL/GenBank/DDBJ databases">
        <title>Afifella sp. nov., isolated from activated sludge.</title>
        <authorList>
            <person name="Li Q."/>
            <person name="Liu Y."/>
        </authorList>
    </citation>
    <scope>NUCLEOTIDE SEQUENCE</scope>
    <source>
        <strain evidence="1">L72</strain>
    </source>
</reference>
<dbReference type="InterPro" id="IPR010419">
    <property type="entry name" value="CO_DH_gsu"/>
</dbReference>
<proteinExistence type="predicted"/>
<dbReference type="CDD" id="cd05018">
    <property type="entry name" value="CoxG"/>
    <property type="match status" value="1"/>
</dbReference>
<keyword evidence="2" id="KW-1185">Reference proteome</keyword>
<dbReference type="Pfam" id="PF06240">
    <property type="entry name" value="COXG"/>
    <property type="match status" value="1"/>
</dbReference>
<comment type="caution">
    <text evidence="1">The sequence shown here is derived from an EMBL/GenBank/DDBJ whole genome shotgun (WGS) entry which is preliminary data.</text>
</comment>
<accession>A0A964WSS3</accession>
<dbReference type="PANTHER" id="PTHR38588">
    <property type="entry name" value="BLL0334 PROTEIN"/>
    <property type="match status" value="1"/>
</dbReference>
<evidence type="ECO:0000313" key="1">
    <source>
        <dbReference type="EMBL" id="MYZ47269.1"/>
    </source>
</evidence>
<gene>
    <name evidence="1" type="ORF">E4O86_06025</name>
</gene>
<dbReference type="SUPFAM" id="SSF55961">
    <property type="entry name" value="Bet v1-like"/>
    <property type="match status" value="1"/>
</dbReference>
<name>A0A964WSS3_9HYPH</name>
<dbReference type="AlphaFoldDB" id="A0A964WSS3"/>
<dbReference type="PANTHER" id="PTHR38588:SF1">
    <property type="entry name" value="BLL0334 PROTEIN"/>
    <property type="match status" value="1"/>
</dbReference>
<sequence length="174" mass="18096">MAVSPRSCWPAEALERHDMKVELKGNETIAAPRDAVWTALNDPAFLAECIPGCSGMREVGPDAYKVDMNLKVASVGGTFEGDIALSDKEPPRACRITVSGAGTLGHGNGEARFEIEDNGDGTSALSYQGKGEVGGLVAGVGQRILGSVAKHLTGRFFKAAKQKLEAPEKAAAGA</sequence>
<dbReference type="Gene3D" id="3.30.530.20">
    <property type="match status" value="1"/>
</dbReference>
<evidence type="ECO:0000313" key="2">
    <source>
        <dbReference type="Proteomes" id="UP000773614"/>
    </source>
</evidence>
<dbReference type="InterPro" id="IPR023393">
    <property type="entry name" value="START-like_dom_sf"/>
</dbReference>
<dbReference type="Proteomes" id="UP000773614">
    <property type="component" value="Unassembled WGS sequence"/>
</dbReference>
<organism evidence="1 2">
    <name type="scientific">Propylenella binzhouense</name>
    <dbReference type="NCBI Taxonomy" id="2555902"/>
    <lineage>
        <taxon>Bacteria</taxon>
        <taxon>Pseudomonadati</taxon>
        <taxon>Pseudomonadota</taxon>
        <taxon>Alphaproteobacteria</taxon>
        <taxon>Hyphomicrobiales</taxon>
        <taxon>Propylenellaceae</taxon>
        <taxon>Propylenella</taxon>
    </lineage>
</organism>